<accession>A0A362WWQ3</accession>
<reference evidence="1 2" key="1">
    <citation type="submission" date="2018-02" db="EMBL/GenBank/DDBJ databases">
        <title>Genomic Encyclopedia of Archaeal and Bacterial Type Strains, Phase II (KMG-II): from individual species to whole genera.</title>
        <authorList>
            <person name="Goeker M."/>
        </authorList>
    </citation>
    <scope>NUCLEOTIDE SEQUENCE [LARGE SCALE GENOMIC DNA]</scope>
    <source>
        <strain evidence="1 2">DSM 21165</strain>
    </source>
</reference>
<dbReference type="Proteomes" id="UP000251545">
    <property type="component" value="Unassembled WGS sequence"/>
</dbReference>
<organism evidence="1 2">
    <name type="scientific">Jejuia pallidilutea</name>
    <dbReference type="NCBI Taxonomy" id="504487"/>
    <lineage>
        <taxon>Bacteria</taxon>
        <taxon>Pseudomonadati</taxon>
        <taxon>Bacteroidota</taxon>
        <taxon>Flavobacteriia</taxon>
        <taxon>Flavobacteriales</taxon>
        <taxon>Flavobacteriaceae</taxon>
        <taxon>Jejuia</taxon>
    </lineage>
</organism>
<evidence type="ECO:0000313" key="2">
    <source>
        <dbReference type="Proteomes" id="UP000251545"/>
    </source>
</evidence>
<dbReference type="EMBL" id="PVEO01000016">
    <property type="protein sequence ID" value="PQV44923.1"/>
    <property type="molecule type" value="Genomic_DNA"/>
</dbReference>
<sequence>MSYDDGLGCEKYVFVCKDFPMEKLEASKQVTYII</sequence>
<protein>
    <submittedName>
        <fullName evidence="1">Uncharacterized protein</fullName>
    </submittedName>
</protein>
<dbReference type="AlphaFoldDB" id="A0A362WWQ3"/>
<comment type="caution">
    <text evidence="1">The sequence shown here is derived from an EMBL/GenBank/DDBJ whole genome shotgun (WGS) entry which is preliminary data.</text>
</comment>
<gene>
    <name evidence="1" type="ORF">CLV33_11641</name>
</gene>
<evidence type="ECO:0000313" key="1">
    <source>
        <dbReference type="EMBL" id="PQV44923.1"/>
    </source>
</evidence>
<name>A0A362WWQ3_9FLAO</name>
<proteinExistence type="predicted"/>